<reference evidence="9 10" key="1">
    <citation type="submission" date="2021-01" db="EMBL/GenBank/DDBJ databases">
        <title>Sequencing the genomes of 1000 actinobacteria strains.</title>
        <authorList>
            <person name="Klenk H.-P."/>
        </authorList>
    </citation>
    <scope>NUCLEOTIDE SEQUENCE [LARGE SCALE GENOMIC DNA]</scope>
    <source>
        <strain evidence="9 10">DSM 18662</strain>
    </source>
</reference>
<evidence type="ECO:0000256" key="1">
    <source>
        <dbReference type="ARBA" id="ARBA00000971"/>
    </source>
</evidence>
<feature type="domain" description="PPIase FKBP-type" evidence="8">
    <location>
        <begin position="103"/>
        <end position="192"/>
    </location>
</feature>
<dbReference type="Proteomes" id="UP000704762">
    <property type="component" value="Unassembled WGS sequence"/>
</dbReference>
<organism evidence="9 10">
    <name type="scientific">Microlunatus panaciterrae</name>
    <dbReference type="NCBI Taxonomy" id="400768"/>
    <lineage>
        <taxon>Bacteria</taxon>
        <taxon>Bacillati</taxon>
        <taxon>Actinomycetota</taxon>
        <taxon>Actinomycetes</taxon>
        <taxon>Propionibacteriales</taxon>
        <taxon>Propionibacteriaceae</taxon>
        <taxon>Microlunatus</taxon>
    </lineage>
</organism>
<dbReference type="SUPFAM" id="SSF54534">
    <property type="entry name" value="FKBP-like"/>
    <property type="match status" value="2"/>
</dbReference>
<dbReference type="InterPro" id="IPR001179">
    <property type="entry name" value="PPIase_FKBP_dom"/>
</dbReference>
<dbReference type="EC" id="5.2.1.8" evidence="2 5"/>
<dbReference type="EMBL" id="JAFBCF010000001">
    <property type="protein sequence ID" value="MBM7800480.1"/>
    <property type="molecule type" value="Genomic_DNA"/>
</dbReference>
<evidence type="ECO:0000256" key="3">
    <source>
        <dbReference type="ARBA" id="ARBA00023110"/>
    </source>
</evidence>
<sequence>MRSSQLSKTLVSVGLAASLLVLGACSDKTDKASTPSTPAASASASASPSPSAAKVTPSSNFDKVTVKGDFGKQPKVTVKKPWAIDKTRTKVLKDSNGAKIRKGTSVEVNYVGLNGRTGVAFDESYSAGKPVAFSLDQVVPGFGKGLVGQRQGSRVLIAMPGKDGYDSQGGNPQINVQVGDTLIFVVDIVAVTLDGPEGKKVEPKKGLPTVTDEKGTPKVSIPKGDPPASLQIQPLIKGTGKKVAASDQITFRYQWLTWSDGKVVEQNYGAAPATYPLNGLLPGMQKGLVNQTVGSRVLLVVPPADGYPDGNEKPKIGKGETLVLVVDLLFAQQGQ</sequence>
<protein>
    <recommendedName>
        <fullName evidence="2 5">peptidylprolyl isomerase</fullName>
        <ecNumber evidence="2 5">5.2.1.8</ecNumber>
    </recommendedName>
</protein>
<feature type="region of interest" description="Disordered" evidence="6">
    <location>
        <begin position="28"/>
        <end position="58"/>
    </location>
</feature>
<evidence type="ECO:0000256" key="7">
    <source>
        <dbReference type="SAM" id="SignalP"/>
    </source>
</evidence>
<dbReference type="PANTHER" id="PTHR45779:SF7">
    <property type="entry name" value="PEPTIDYLPROLYL ISOMERASE"/>
    <property type="match status" value="1"/>
</dbReference>
<evidence type="ECO:0000256" key="6">
    <source>
        <dbReference type="SAM" id="MobiDB-lite"/>
    </source>
</evidence>
<dbReference type="Pfam" id="PF00254">
    <property type="entry name" value="FKBP_C"/>
    <property type="match status" value="2"/>
</dbReference>
<feature type="region of interest" description="Disordered" evidence="6">
    <location>
        <begin position="199"/>
        <end position="226"/>
    </location>
</feature>
<evidence type="ECO:0000256" key="5">
    <source>
        <dbReference type="PROSITE-ProRule" id="PRU00277"/>
    </source>
</evidence>
<gene>
    <name evidence="9" type="ORF">JOE57_003401</name>
</gene>
<feature type="domain" description="PPIase FKBP-type" evidence="8">
    <location>
        <begin position="246"/>
        <end position="332"/>
    </location>
</feature>
<evidence type="ECO:0000256" key="4">
    <source>
        <dbReference type="ARBA" id="ARBA00023235"/>
    </source>
</evidence>
<keyword evidence="10" id="KW-1185">Reference proteome</keyword>
<evidence type="ECO:0000313" key="9">
    <source>
        <dbReference type="EMBL" id="MBM7800480.1"/>
    </source>
</evidence>
<evidence type="ECO:0000259" key="8">
    <source>
        <dbReference type="PROSITE" id="PS50059"/>
    </source>
</evidence>
<dbReference type="InterPro" id="IPR046357">
    <property type="entry name" value="PPIase_dom_sf"/>
</dbReference>
<feature type="compositionally biased region" description="Basic and acidic residues" evidence="6">
    <location>
        <begin position="199"/>
        <end position="216"/>
    </location>
</feature>
<dbReference type="GO" id="GO:0003755">
    <property type="term" value="F:peptidyl-prolyl cis-trans isomerase activity"/>
    <property type="evidence" value="ECO:0007669"/>
    <property type="project" value="UniProtKB-EC"/>
</dbReference>
<keyword evidence="4 5" id="KW-0413">Isomerase</keyword>
<proteinExistence type="predicted"/>
<dbReference type="RefSeq" id="WP_338041366.1">
    <property type="nucleotide sequence ID" value="NZ_BAAAQP010000003.1"/>
</dbReference>
<dbReference type="InterPro" id="IPR044609">
    <property type="entry name" value="FKBP2/11"/>
</dbReference>
<comment type="catalytic activity">
    <reaction evidence="1 5">
        <text>[protein]-peptidylproline (omega=180) = [protein]-peptidylproline (omega=0)</text>
        <dbReference type="Rhea" id="RHEA:16237"/>
        <dbReference type="Rhea" id="RHEA-COMP:10747"/>
        <dbReference type="Rhea" id="RHEA-COMP:10748"/>
        <dbReference type="ChEBI" id="CHEBI:83833"/>
        <dbReference type="ChEBI" id="CHEBI:83834"/>
        <dbReference type="EC" id="5.2.1.8"/>
    </reaction>
</comment>
<comment type="caution">
    <text evidence="9">The sequence shown here is derived from an EMBL/GenBank/DDBJ whole genome shotgun (WGS) entry which is preliminary data.</text>
</comment>
<dbReference type="PROSITE" id="PS50059">
    <property type="entry name" value="FKBP_PPIASE"/>
    <property type="match status" value="2"/>
</dbReference>
<name>A0ABS2RN83_9ACTN</name>
<feature type="signal peptide" evidence="7">
    <location>
        <begin position="1"/>
        <end position="23"/>
    </location>
</feature>
<keyword evidence="7" id="KW-0732">Signal</keyword>
<dbReference type="Gene3D" id="3.10.50.40">
    <property type="match status" value="2"/>
</dbReference>
<accession>A0ABS2RN83</accession>
<dbReference type="PANTHER" id="PTHR45779">
    <property type="entry name" value="PEPTIDYLPROLYL ISOMERASE"/>
    <property type="match status" value="1"/>
</dbReference>
<feature type="compositionally biased region" description="Low complexity" evidence="6">
    <location>
        <begin position="32"/>
        <end position="58"/>
    </location>
</feature>
<evidence type="ECO:0000256" key="2">
    <source>
        <dbReference type="ARBA" id="ARBA00013194"/>
    </source>
</evidence>
<keyword evidence="3 5" id="KW-0697">Rotamase</keyword>
<feature type="chain" id="PRO_5045402288" description="peptidylprolyl isomerase" evidence="7">
    <location>
        <begin position="24"/>
        <end position="335"/>
    </location>
</feature>
<evidence type="ECO:0000313" key="10">
    <source>
        <dbReference type="Proteomes" id="UP000704762"/>
    </source>
</evidence>
<dbReference type="PROSITE" id="PS51257">
    <property type="entry name" value="PROKAR_LIPOPROTEIN"/>
    <property type="match status" value="1"/>
</dbReference>